<dbReference type="PANTHER" id="PTHR23024:SF467">
    <property type="entry name" value="CARBOXYLESTERASE 12-RELATED"/>
    <property type="match status" value="1"/>
</dbReference>
<dbReference type="Proteomes" id="UP001642360">
    <property type="component" value="Unassembled WGS sequence"/>
</dbReference>
<dbReference type="InterPro" id="IPR050466">
    <property type="entry name" value="Carboxylest/Gibb_receptor"/>
</dbReference>
<evidence type="ECO:0000313" key="4">
    <source>
        <dbReference type="EMBL" id="CAK9181263.1"/>
    </source>
</evidence>
<gene>
    <name evidence="3" type="ORF">ILEXP_LOCUS28110</name>
    <name evidence="4" type="ORF">ILEXP_LOCUS51314</name>
</gene>
<dbReference type="SUPFAM" id="SSF53474">
    <property type="entry name" value="alpha/beta-Hydrolases"/>
    <property type="match status" value="1"/>
</dbReference>
<feature type="domain" description="Alpha/beta hydrolase fold-3" evidence="2">
    <location>
        <begin position="75"/>
        <end position="295"/>
    </location>
</feature>
<comment type="similarity">
    <text evidence="1">Belongs to the 'GDXG' lipolytic enzyme family.</text>
</comment>
<evidence type="ECO:0000313" key="3">
    <source>
        <dbReference type="EMBL" id="CAK9159413.1"/>
    </source>
</evidence>
<dbReference type="AlphaFoldDB" id="A0ABC8SRC5"/>
<dbReference type="PANTHER" id="PTHR23024">
    <property type="entry name" value="ARYLACETAMIDE DEACETYLASE"/>
    <property type="match status" value="1"/>
</dbReference>
<comment type="caution">
    <text evidence="3">The sequence shown here is derived from an EMBL/GenBank/DDBJ whole genome shotgun (WGS) entry which is preliminary data.</text>
</comment>
<dbReference type="InterPro" id="IPR029058">
    <property type="entry name" value="AB_hydrolase_fold"/>
</dbReference>
<proteinExistence type="inferred from homology"/>
<dbReference type="EMBL" id="CAUOFW020003354">
    <property type="protein sequence ID" value="CAK9159413.1"/>
    <property type="molecule type" value="Genomic_DNA"/>
</dbReference>
<organism evidence="3 5">
    <name type="scientific">Ilex paraguariensis</name>
    <name type="common">yerba mate</name>
    <dbReference type="NCBI Taxonomy" id="185542"/>
    <lineage>
        <taxon>Eukaryota</taxon>
        <taxon>Viridiplantae</taxon>
        <taxon>Streptophyta</taxon>
        <taxon>Embryophyta</taxon>
        <taxon>Tracheophyta</taxon>
        <taxon>Spermatophyta</taxon>
        <taxon>Magnoliopsida</taxon>
        <taxon>eudicotyledons</taxon>
        <taxon>Gunneridae</taxon>
        <taxon>Pentapetalae</taxon>
        <taxon>asterids</taxon>
        <taxon>campanulids</taxon>
        <taxon>Aquifoliales</taxon>
        <taxon>Aquifoliaceae</taxon>
        <taxon>Ilex</taxon>
    </lineage>
</organism>
<sequence>MASSTNEIVHEFLPMIRVYKDGRVERLVGNDVVPASVDPNTGVQSKDIIISPEIGVGARLFLPKNADPHRKLPLVVYFHGGGFVIESAFSPTFYNYLNSLVAEANVVVVAVDYRLAPEHPLPIAYEDSWVGLKWVASHVKGDGQESWLKDYVDFERVFFGGDSAGGNIAHNMAMRVGSEKFDGISIVGLFLIHPFFWGEEPIGNECADIKIAAKAYADNLWRFVNPSTVGSNDPFLNPATNPNLSSLGCTRVLVFVAEEDLVKDRGWYYKEVLAKSGWKGNVEVMEAKGENHVFHLLNPTCENALAMLERVASFLNQDKV</sequence>
<dbReference type="EMBL" id="CAUOFW020007969">
    <property type="protein sequence ID" value="CAK9181263.1"/>
    <property type="molecule type" value="Genomic_DNA"/>
</dbReference>
<reference evidence="3 5" key="1">
    <citation type="submission" date="2024-02" db="EMBL/GenBank/DDBJ databases">
        <authorList>
            <person name="Vignale AGUSTIN F."/>
            <person name="Sosa J E."/>
            <person name="Modenutti C."/>
        </authorList>
    </citation>
    <scope>NUCLEOTIDE SEQUENCE [LARGE SCALE GENOMIC DNA]</scope>
</reference>
<dbReference type="InterPro" id="IPR013094">
    <property type="entry name" value="AB_hydrolase_3"/>
</dbReference>
<protein>
    <recommendedName>
        <fullName evidence="2">Alpha/beta hydrolase fold-3 domain-containing protein</fullName>
    </recommendedName>
</protein>
<name>A0ABC8SRC5_9AQUA</name>
<dbReference type="Pfam" id="PF07859">
    <property type="entry name" value="Abhydrolase_3"/>
    <property type="match status" value="1"/>
</dbReference>
<dbReference type="Gene3D" id="3.40.50.1820">
    <property type="entry name" value="alpha/beta hydrolase"/>
    <property type="match status" value="1"/>
</dbReference>
<evidence type="ECO:0000259" key="2">
    <source>
        <dbReference type="Pfam" id="PF07859"/>
    </source>
</evidence>
<evidence type="ECO:0000256" key="1">
    <source>
        <dbReference type="ARBA" id="ARBA00010515"/>
    </source>
</evidence>
<keyword evidence="5" id="KW-1185">Reference proteome</keyword>
<accession>A0ABC8SRC5</accession>
<evidence type="ECO:0000313" key="5">
    <source>
        <dbReference type="Proteomes" id="UP001642360"/>
    </source>
</evidence>